<keyword evidence="10" id="KW-0249">Electron transport</keyword>
<keyword evidence="8" id="KW-0999">Mitochondrion inner membrane</keyword>
<keyword evidence="15 18" id="KW-0472">Membrane</keyword>
<evidence type="ECO:0000256" key="4">
    <source>
        <dbReference type="ARBA" id="ARBA00021008"/>
    </source>
</evidence>
<evidence type="ECO:0000256" key="12">
    <source>
        <dbReference type="ARBA" id="ARBA00023027"/>
    </source>
</evidence>
<evidence type="ECO:0000313" key="20">
    <source>
        <dbReference type="EMBL" id="ALP46624.1"/>
    </source>
</evidence>
<geneLocation type="mitochondrion" evidence="20"/>
<feature type="transmembrane region" description="Helical" evidence="18">
    <location>
        <begin position="79"/>
        <end position="99"/>
    </location>
</feature>
<reference evidence="20" key="2">
    <citation type="journal article" date="2016" name="Gene">
        <title>Characterization of the complete mitochondrial genome of the storage mite pest Tyrophagus longior (Gervais) (Acari: Acaridae) and comparative mitogenomic analysis of four acarid mites.</title>
        <authorList>
            <person name="Yang B."/>
            <person name="Li C."/>
        </authorList>
    </citation>
    <scope>NUCLEOTIDE SEQUENCE</scope>
</reference>
<dbReference type="GO" id="GO:0006120">
    <property type="term" value="P:mitochondrial electron transport, NADH to ubiquinone"/>
    <property type="evidence" value="ECO:0007669"/>
    <property type="project" value="TreeGrafter"/>
</dbReference>
<dbReference type="EMBL" id="KR869095">
    <property type="protein sequence ID" value="ALP46624.1"/>
    <property type="molecule type" value="Genomic_DNA"/>
</dbReference>
<gene>
    <name evidence="20" type="primary">ND2</name>
</gene>
<keyword evidence="6" id="KW-0679">Respiratory chain</keyword>
<evidence type="ECO:0000256" key="18">
    <source>
        <dbReference type="SAM" id="Phobius"/>
    </source>
</evidence>
<comment type="catalytic activity">
    <reaction evidence="17">
        <text>a ubiquinone + NADH + 5 H(+)(in) = a ubiquinol + NAD(+) + 4 H(+)(out)</text>
        <dbReference type="Rhea" id="RHEA:29091"/>
        <dbReference type="Rhea" id="RHEA-COMP:9565"/>
        <dbReference type="Rhea" id="RHEA-COMP:9566"/>
        <dbReference type="ChEBI" id="CHEBI:15378"/>
        <dbReference type="ChEBI" id="CHEBI:16389"/>
        <dbReference type="ChEBI" id="CHEBI:17976"/>
        <dbReference type="ChEBI" id="CHEBI:57540"/>
        <dbReference type="ChEBI" id="CHEBI:57945"/>
        <dbReference type="EC" id="7.1.1.2"/>
    </reaction>
</comment>
<dbReference type="PANTHER" id="PTHR46552">
    <property type="entry name" value="NADH-UBIQUINONE OXIDOREDUCTASE CHAIN 2"/>
    <property type="match status" value="1"/>
</dbReference>
<feature type="transmembrane region" description="Helical" evidence="18">
    <location>
        <begin position="178"/>
        <end position="200"/>
    </location>
</feature>
<evidence type="ECO:0000256" key="13">
    <source>
        <dbReference type="ARBA" id="ARBA00023075"/>
    </source>
</evidence>
<keyword evidence="7 18" id="KW-0812">Transmembrane</keyword>
<evidence type="ECO:0000256" key="17">
    <source>
        <dbReference type="ARBA" id="ARBA00049551"/>
    </source>
</evidence>
<organism evidence="20">
    <name type="scientific">Tyrophagus longior</name>
    <name type="common">Cucumber mite</name>
    <dbReference type="NCBI Taxonomy" id="223634"/>
    <lineage>
        <taxon>Eukaryota</taxon>
        <taxon>Metazoa</taxon>
        <taxon>Ecdysozoa</taxon>
        <taxon>Arthropoda</taxon>
        <taxon>Chelicerata</taxon>
        <taxon>Arachnida</taxon>
        <taxon>Acari</taxon>
        <taxon>Acariformes</taxon>
        <taxon>Sarcoptiformes</taxon>
        <taxon>Astigmata</taxon>
        <taxon>Acaroidea</taxon>
        <taxon>Acaridae</taxon>
        <taxon>Tyrophaginae</taxon>
        <taxon>Tyrophagus</taxon>
    </lineage>
</organism>
<name>A0A0S2SXE2_TYRLO</name>
<evidence type="ECO:0000256" key="5">
    <source>
        <dbReference type="ARBA" id="ARBA00022448"/>
    </source>
</evidence>
<evidence type="ECO:0000256" key="7">
    <source>
        <dbReference type="ARBA" id="ARBA00022692"/>
    </source>
</evidence>
<dbReference type="PANTHER" id="PTHR46552:SF1">
    <property type="entry name" value="NADH-UBIQUINONE OXIDOREDUCTASE CHAIN 2"/>
    <property type="match status" value="1"/>
</dbReference>
<evidence type="ECO:0000256" key="1">
    <source>
        <dbReference type="ARBA" id="ARBA00004448"/>
    </source>
</evidence>
<keyword evidence="11 18" id="KW-1133">Transmembrane helix</keyword>
<evidence type="ECO:0000256" key="16">
    <source>
        <dbReference type="ARBA" id="ARBA00031028"/>
    </source>
</evidence>
<feature type="transmembrane region" description="Helical" evidence="18">
    <location>
        <begin position="220"/>
        <end position="246"/>
    </location>
</feature>
<evidence type="ECO:0000256" key="3">
    <source>
        <dbReference type="ARBA" id="ARBA00012944"/>
    </source>
</evidence>
<dbReference type="GO" id="GO:0005743">
    <property type="term" value="C:mitochondrial inner membrane"/>
    <property type="evidence" value="ECO:0007669"/>
    <property type="project" value="UniProtKB-SubCell"/>
</dbReference>
<keyword evidence="5" id="KW-0813">Transport</keyword>
<keyword evidence="13" id="KW-0830">Ubiquinone</keyword>
<comment type="similarity">
    <text evidence="2">Belongs to the complex I subunit 2 family.</text>
</comment>
<keyword evidence="19" id="KW-0732">Signal</keyword>
<evidence type="ECO:0000256" key="11">
    <source>
        <dbReference type="ARBA" id="ARBA00022989"/>
    </source>
</evidence>
<evidence type="ECO:0000256" key="6">
    <source>
        <dbReference type="ARBA" id="ARBA00022660"/>
    </source>
</evidence>
<feature type="signal peptide" evidence="19">
    <location>
        <begin position="1"/>
        <end position="16"/>
    </location>
</feature>
<dbReference type="GO" id="GO:0008137">
    <property type="term" value="F:NADH dehydrogenase (ubiquinone) activity"/>
    <property type="evidence" value="ECO:0007669"/>
    <property type="project" value="UniProtKB-EC"/>
</dbReference>
<dbReference type="RefSeq" id="YP_009192678.1">
    <property type="nucleotide sequence ID" value="NC_028725.1"/>
</dbReference>
<dbReference type="InterPro" id="IPR050175">
    <property type="entry name" value="Complex_I_Subunit_2"/>
</dbReference>
<keyword evidence="9" id="KW-1278">Translocase</keyword>
<dbReference type="EC" id="7.1.1.2" evidence="3"/>
<feature type="transmembrane region" description="Helical" evidence="18">
    <location>
        <begin position="137"/>
        <end position="157"/>
    </location>
</feature>
<evidence type="ECO:0000256" key="9">
    <source>
        <dbReference type="ARBA" id="ARBA00022967"/>
    </source>
</evidence>
<keyword evidence="12" id="KW-0520">NAD</keyword>
<evidence type="ECO:0000256" key="10">
    <source>
        <dbReference type="ARBA" id="ARBA00022982"/>
    </source>
</evidence>
<evidence type="ECO:0000256" key="19">
    <source>
        <dbReference type="SAM" id="SignalP"/>
    </source>
</evidence>
<dbReference type="AlphaFoldDB" id="A0A0S2SXE2"/>
<accession>A0A0S2SXE2</accession>
<proteinExistence type="inferred from homology"/>
<comment type="subcellular location">
    <subcellularLocation>
        <location evidence="1">Mitochondrion inner membrane</location>
        <topology evidence="1">Multi-pass membrane protein</topology>
    </subcellularLocation>
</comment>
<reference evidence="20" key="1">
    <citation type="submission" date="2015-05" db="EMBL/GenBank/DDBJ databases">
        <authorList>
            <person name="Wang D.B."/>
            <person name="Wang M."/>
        </authorList>
    </citation>
    <scope>NUCLEOTIDE SEQUENCE</scope>
</reference>
<feature type="chain" id="PRO_5006604589" description="NADH-ubiquinone oxidoreductase chain 2" evidence="19">
    <location>
        <begin position="17"/>
        <end position="317"/>
    </location>
</feature>
<evidence type="ECO:0000256" key="2">
    <source>
        <dbReference type="ARBA" id="ARBA00007012"/>
    </source>
</evidence>
<protein>
    <recommendedName>
        <fullName evidence="4">NADH-ubiquinone oxidoreductase chain 2</fullName>
        <ecNumber evidence="3">7.1.1.2</ecNumber>
    </recommendedName>
    <alternativeName>
        <fullName evidence="16">NADH dehydrogenase subunit 2</fullName>
    </alternativeName>
</protein>
<keyword evidence="14 20" id="KW-0496">Mitochondrion</keyword>
<evidence type="ECO:0000256" key="14">
    <source>
        <dbReference type="ARBA" id="ARBA00023128"/>
    </source>
</evidence>
<evidence type="ECO:0000256" key="8">
    <source>
        <dbReference type="ARBA" id="ARBA00022792"/>
    </source>
</evidence>
<sequence>MISLLAISTIMGFSSTNWMTIWMRLEVNILAMCSIMSSKSKSMMKSEKSTFMYYLVQVMVSYSNRNWKLLQHKNHLCNKPIVTVCILAKMGVWPIHLWYMKLISLLEMKQSSMLIFMTCQKILPILLMMSITTSEVLQMSMVIMVLGTIVSPMTMLIQNFAMKKIMALTSLNNNWWMLVSWSLSMKSIISFLLIYSFTLMMTLSTMMKMTLKSKSTMKNFWSYTVMVGNIWGLPPLALFWAKILVIKTLMESEMRTEMAGSLILSARHMIYHYLWMAFNEMTWTPTKCQMKTSSMKQQTTMLTLMSVKGLSVSMFMS</sequence>
<feature type="transmembrane region" description="Helical" evidence="18">
    <location>
        <begin position="111"/>
        <end position="131"/>
    </location>
</feature>
<evidence type="ECO:0000256" key="15">
    <source>
        <dbReference type="ARBA" id="ARBA00023136"/>
    </source>
</evidence>